<dbReference type="AlphaFoldDB" id="A0A8J2RVV1"/>
<dbReference type="InterPro" id="IPR024095">
    <property type="entry name" value="Vesicle_P115"/>
</dbReference>
<dbReference type="PANTHER" id="PTHR10013:SF0">
    <property type="entry name" value="GENERAL VESICULAR TRANSPORT FACTOR P115"/>
    <property type="match status" value="1"/>
</dbReference>
<evidence type="ECO:0000256" key="7">
    <source>
        <dbReference type="ARBA" id="ARBA00022553"/>
    </source>
</evidence>
<dbReference type="GO" id="GO:0005829">
    <property type="term" value="C:cytosol"/>
    <property type="evidence" value="ECO:0007669"/>
    <property type="project" value="UniProtKB-SubCell"/>
</dbReference>
<evidence type="ECO:0000256" key="11">
    <source>
        <dbReference type="ARBA" id="ARBA00022990"/>
    </source>
</evidence>
<evidence type="ECO:0000256" key="10">
    <source>
        <dbReference type="ARBA" id="ARBA00022927"/>
    </source>
</evidence>
<dbReference type="Pfam" id="PF04871">
    <property type="entry name" value="Uso1_p115_C"/>
    <property type="match status" value="1"/>
</dbReference>
<dbReference type="OrthoDB" id="198977at2759"/>
<dbReference type="InterPro" id="IPR011989">
    <property type="entry name" value="ARM-like"/>
</dbReference>
<keyword evidence="11" id="KW-0007">Acetylation</keyword>
<dbReference type="Pfam" id="PF18770">
    <property type="entry name" value="Arm_vescicular"/>
    <property type="match status" value="1"/>
</dbReference>
<evidence type="ECO:0000256" key="4">
    <source>
        <dbReference type="ARBA" id="ARBA00018243"/>
    </source>
</evidence>
<feature type="domain" description="Uso1/p115-like vesicle tethering protein C-terminal" evidence="21">
    <location>
        <begin position="721"/>
        <end position="894"/>
    </location>
</feature>
<comment type="caution">
    <text evidence="22">The sequence shown here is derived from an EMBL/GenBank/DDBJ whole genome shotgun (WGS) entry which is preliminary data.</text>
</comment>
<keyword evidence="10" id="KW-0653">Protein transport</keyword>
<sequence>MDYFFGFKSVISQPEAEPSPADTVLRLVERVTSSTLLEDKRDACRAIKALSKKYRLEVGAHGLDALIEVLIAQPDLETSSFVLETLCNVTSSEVFEEEGVGAPVGEQFTEIFLKKSENVISVITLLDEYDFHVRLPAIRLLMNLLNNKSKEMQEIVLACPMGVAKLIDILSDSRDFVRNEALLLLIQLTKSNANIQNIIAYERGFDQLFQVVHSEGYSDGGIVVDDSLQLMLNLLKRNASNQTVFREESCMKHITPFFQSCQQSEVDAGGSWSIQKISNVHSMLQVVRTLVSPANATQVVSPAQKNVAGCGLLSELCALLMSPGVPADILSEIICTVGESIRGCRSNQEFFGQVMASSSPPRTALVVLLMSMVNEKQPVPLRAAVLYCFECFLYKNDVGQGQIIQALLPTSAEAMQQISAGQLLCGGLFSTDCLSHWLSSVALSHALVSNTNNRELLLRVHLAIAKDVAPVSLLQQAFNILQMGGKLQTRLGILTLLSTWLADSPNSVAQFLKLPNAVAFLTALVASNEHDDQEVLVQSLCAFLLGLCVVYNNDANSNFSKESLCQLITKRIGVETFVDKLAEIAKHEVYSKALKHPQIRINTAADIQFDHEFCRLYKGLEGVIAKAVAPPTSPKGAESPSESELKAVAKYKDVIREQDGQIQHLRQRLAALEGDHIAAQSKIEELNVNVQHLQDQNTLLKAQRNNNVIIDEGETSTPPSESSTDKLVKELEALRLDNERLRGQLEQQQQAANHFVGIPPANGGGIAVEIASAPPASIMDSFTTHEDVQLCSFFRQPEPMSYFNPLEPELKAVQSRLEAMETELGDSQQRLAHCLTANAELKDEIERVKKDQEDLLVLLADQDGKVLKYKDRLKNLGQTVSEDEDDELDDGADEELQFQIENSV</sequence>
<dbReference type="InterPro" id="IPR006955">
    <property type="entry name" value="Uso1_p115_C"/>
</dbReference>
<dbReference type="Proteomes" id="UP000789390">
    <property type="component" value="Unassembled WGS sequence"/>
</dbReference>
<dbReference type="Pfam" id="PF04869">
    <property type="entry name" value="Uso1_p115_head"/>
    <property type="match status" value="1"/>
</dbReference>
<keyword evidence="5" id="KW-0813">Transport</keyword>
<dbReference type="GO" id="GO:0006888">
    <property type="term" value="P:endoplasmic reticulum to Golgi vesicle-mediated transport"/>
    <property type="evidence" value="ECO:0007669"/>
    <property type="project" value="TreeGrafter"/>
</dbReference>
<keyword evidence="12" id="KW-0333">Golgi apparatus</keyword>
<evidence type="ECO:0000256" key="12">
    <source>
        <dbReference type="ARBA" id="ARBA00023034"/>
    </source>
</evidence>
<comment type="subcellular location">
    <subcellularLocation>
        <location evidence="2">Cytoplasm</location>
        <location evidence="2">Cytosol</location>
    </subcellularLocation>
    <subcellularLocation>
        <location evidence="1">Golgi apparatus membrane</location>
        <topology evidence="1">Peripheral membrane protein</topology>
    </subcellularLocation>
</comment>
<accession>A0A8J2RVV1</accession>
<evidence type="ECO:0000256" key="8">
    <source>
        <dbReference type="ARBA" id="ARBA00022737"/>
    </source>
</evidence>
<keyword evidence="9" id="KW-0931">ER-Golgi transport</keyword>
<evidence type="ECO:0000259" key="20">
    <source>
        <dbReference type="Pfam" id="PF04869"/>
    </source>
</evidence>
<evidence type="ECO:0000256" key="17">
    <source>
        <dbReference type="ARBA" id="ARBA00080851"/>
    </source>
</evidence>
<evidence type="ECO:0000256" key="6">
    <source>
        <dbReference type="ARBA" id="ARBA00022490"/>
    </source>
</evidence>
<dbReference type="InterPro" id="IPR016024">
    <property type="entry name" value="ARM-type_fold"/>
</dbReference>
<evidence type="ECO:0000256" key="16">
    <source>
        <dbReference type="ARBA" id="ARBA00075954"/>
    </source>
</evidence>
<keyword evidence="13 19" id="KW-0175">Coiled coil</keyword>
<comment type="function">
    <text evidence="15">General vesicular transport factor required for intercisternal transport in the Golgi stack; it is required for transcytotic fusion and/or subsequent binding of the vesicles to the target membrane. May well act as a vesicular anchor by interacting with the target membrane and holding the vesicular and target membranes in proximity.</text>
</comment>
<keyword evidence="7" id="KW-0597">Phosphoprotein</keyword>
<evidence type="ECO:0000256" key="1">
    <source>
        <dbReference type="ARBA" id="ARBA00004395"/>
    </source>
</evidence>
<evidence type="ECO:0000259" key="21">
    <source>
        <dbReference type="Pfam" id="PF04871"/>
    </source>
</evidence>
<dbReference type="GO" id="GO:0006886">
    <property type="term" value="P:intracellular protein transport"/>
    <property type="evidence" value="ECO:0007669"/>
    <property type="project" value="InterPro"/>
</dbReference>
<dbReference type="GO" id="GO:0012507">
    <property type="term" value="C:ER to Golgi transport vesicle membrane"/>
    <property type="evidence" value="ECO:0007669"/>
    <property type="project" value="TreeGrafter"/>
</dbReference>
<evidence type="ECO:0000256" key="19">
    <source>
        <dbReference type="SAM" id="Coils"/>
    </source>
</evidence>
<dbReference type="GO" id="GO:0045056">
    <property type="term" value="P:transcytosis"/>
    <property type="evidence" value="ECO:0007669"/>
    <property type="project" value="TreeGrafter"/>
</dbReference>
<dbReference type="GO" id="GO:0000139">
    <property type="term" value="C:Golgi membrane"/>
    <property type="evidence" value="ECO:0007669"/>
    <property type="project" value="UniProtKB-SubCell"/>
</dbReference>
<comment type="similarity">
    <text evidence="3">Belongs to the VDP/USO1/EDE1 family.</text>
</comment>
<dbReference type="GO" id="GO:0005783">
    <property type="term" value="C:endoplasmic reticulum"/>
    <property type="evidence" value="ECO:0007669"/>
    <property type="project" value="TreeGrafter"/>
</dbReference>
<dbReference type="GO" id="GO:0048280">
    <property type="term" value="P:vesicle fusion with Golgi apparatus"/>
    <property type="evidence" value="ECO:0007669"/>
    <property type="project" value="InterPro"/>
</dbReference>
<evidence type="ECO:0000256" key="5">
    <source>
        <dbReference type="ARBA" id="ARBA00022448"/>
    </source>
</evidence>
<organism evidence="22 23">
    <name type="scientific">Daphnia galeata</name>
    <dbReference type="NCBI Taxonomy" id="27404"/>
    <lineage>
        <taxon>Eukaryota</taxon>
        <taxon>Metazoa</taxon>
        <taxon>Ecdysozoa</taxon>
        <taxon>Arthropoda</taxon>
        <taxon>Crustacea</taxon>
        <taxon>Branchiopoda</taxon>
        <taxon>Diplostraca</taxon>
        <taxon>Cladocera</taxon>
        <taxon>Anomopoda</taxon>
        <taxon>Daphniidae</taxon>
        <taxon>Daphnia</taxon>
    </lineage>
</organism>
<keyword evidence="6" id="KW-0963">Cytoplasm</keyword>
<evidence type="ECO:0000256" key="13">
    <source>
        <dbReference type="ARBA" id="ARBA00023054"/>
    </source>
</evidence>
<reference evidence="22" key="1">
    <citation type="submission" date="2021-11" db="EMBL/GenBank/DDBJ databases">
        <authorList>
            <person name="Schell T."/>
        </authorList>
    </citation>
    <scope>NUCLEOTIDE SEQUENCE</scope>
    <source>
        <strain evidence="22">M5</strain>
    </source>
</reference>
<keyword evidence="14" id="KW-0472">Membrane</keyword>
<dbReference type="Gene3D" id="1.25.10.10">
    <property type="entry name" value="Leucine-rich Repeat Variant"/>
    <property type="match status" value="1"/>
</dbReference>
<evidence type="ECO:0000256" key="15">
    <source>
        <dbReference type="ARBA" id="ARBA00058762"/>
    </source>
</evidence>
<keyword evidence="23" id="KW-1185">Reference proteome</keyword>
<gene>
    <name evidence="22" type="ORF">DGAL_LOCUS10662</name>
</gene>
<dbReference type="GO" id="GO:0048211">
    <property type="term" value="P:Golgi vesicle docking"/>
    <property type="evidence" value="ECO:0007669"/>
    <property type="project" value="TreeGrafter"/>
</dbReference>
<evidence type="ECO:0000256" key="2">
    <source>
        <dbReference type="ARBA" id="ARBA00004514"/>
    </source>
</evidence>
<feature type="coiled-coil region" evidence="19">
    <location>
        <begin position="810"/>
        <end position="858"/>
    </location>
</feature>
<name>A0A8J2RVV1_9CRUS</name>
<dbReference type="InterPro" id="IPR006953">
    <property type="entry name" value="Vesicle_Uso1_P115_head"/>
</dbReference>
<feature type="domain" description="Vesicle tethering protein Uso1/P115-like head" evidence="20">
    <location>
        <begin position="346"/>
        <end position="628"/>
    </location>
</feature>
<protein>
    <recommendedName>
        <fullName evidence="4">General vesicular transport factor p115</fullName>
    </recommendedName>
    <alternativeName>
        <fullName evidence="16">Protein USO1 homolog</fullName>
    </alternativeName>
    <alternativeName>
        <fullName evidence="17">Transcytosis-associated protein</fullName>
    </alternativeName>
    <alternativeName>
        <fullName evidence="18">Vesicle-docking protein</fullName>
    </alternativeName>
</protein>
<dbReference type="PANTHER" id="PTHR10013">
    <property type="entry name" value="GENERAL VESICULAR TRANSPORT FACTOR P115"/>
    <property type="match status" value="1"/>
</dbReference>
<evidence type="ECO:0000256" key="3">
    <source>
        <dbReference type="ARBA" id="ARBA00006960"/>
    </source>
</evidence>
<evidence type="ECO:0000256" key="9">
    <source>
        <dbReference type="ARBA" id="ARBA00022892"/>
    </source>
</evidence>
<evidence type="ECO:0000256" key="18">
    <source>
        <dbReference type="ARBA" id="ARBA00083407"/>
    </source>
</evidence>
<evidence type="ECO:0000313" key="23">
    <source>
        <dbReference type="Proteomes" id="UP000789390"/>
    </source>
</evidence>
<dbReference type="GO" id="GO:0005795">
    <property type="term" value="C:Golgi stack"/>
    <property type="evidence" value="ECO:0007669"/>
    <property type="project" value="TreeGrafter"/>
</dbReference>
<dbReference type="EMBL" id="CAKKLH010000268">
    <property type="protein sequence ID" value="CAH0107370.1"/>
    <property type="molecule type" value="Genomic_DNA"/>
</dbReference>
<evidence type="ECO:0000313" key="22">
    <source>
        <dbReference type="EMBL" id="CAH0107370.1"/>
    </source>
</evidence>
<dbReference type="FunFam" id="1.25.10.10:FF:000054">
    <property type="entry name" value="General vesicular transport factor p115"/>
    <property type="match status" value="1"/>
</dbReference>
<evidence type="ECO:0000256" key="14">
    <source>
        <dbReference type="ARBA" id="ARBA00023136"/>
    </source>
</evidence>
<proteinExistence type="inferred from homology"/>
<dbReference type="SUPFAM" id="SSF48371">
    <property type="entry name" value="ARM repeat"/>
    <property type="match status" value="1"/>
</dbReference>
<keyword evidence="8" id="KW-0677">Repeat</keyword>
<dbReference type="InterPro" id="IPR041209">
    <property type="entry name" value="P115_Arm_rpt"/>
</dbReference>
<feature type="coiled-coil region" evidence="19">
    <location>
        <begin position="648"/>
        <end position="751"/>
    </location>
</feature>